<proteinExistence type="predicted"/>
<name>A0A4Q0YTE1_9GAMM</name>
<dbReference type="Proteomes" id="UP000290287">
    <property type="component" value="Unassembled WGS sequence"/>
</dbReference>
<evidence type="ECO:0000313" key="2">
    <source>
        <dbReference type="Proteomes" id="UP000290287"/>
    </source>
</evidence>
<sequence length="73" mass="7984">MFKRFLPAFIPHRIVASIDVNGVFTKNRQATVLVIGSTLTTFQVERLPTPLQKLGVRLMIHGGHMPVVGAATS</sequence>
<dbReference type="AlphaFoldDB" id="A0A4Q0YTE1"/>
<evidence type="ECO:0000313" key="1">
    <source>
        <dbReference type="EMBL" id="RXJ73983.1"/>
    </source>
</evidence>
<organism evidence="1 2">
    <name type="scientific">Veronia nyctiphanis</name>
    <dbReference type="NCBI Taxonomy" id="1278244"/>
    <lineage>
        <taxon>Bacteria</taxon>
        <taxon>Pseudomonadati</taxon>
        <taxon>Pseudomonadota</taxon>
        <taxon>Gammaproteobacteria</taxon>
        <taxon>Vibrionales</taxon>
        <taxon>Vibrionaceae</taxon>
        <taxon>Veronia</taxon>
    </lineage>
</organism>
<reference evidence="1 2" key="1">
    <citation type="submission" date="2017-10" db="EMBL/GenBank/DDBJ databases">
        <title>Nyctiphanis sp. nov., isolated from the stomach of the euphausiid Nyctiphanes simplex (Hansen, 1911) in the Gulf of California.</title>
        <authorList>
            <person name="Gomez-Gil B."/>
            <person name="Aguilar-Mendez M."/>
            <person name="Lopez-Cortes A."/>
            <person name="Gomez-Gutierrez J."/>
            <person name="Roque A."/>
            <person name="Lang E."/>
            <person name="Gonzalez-Castillo A."/>
        </authorList>
    </citation>
    <scope>NUCLEOTIDE SEQUENCE [LARGE SCALE GENOMIC DNA]</scope>
    <source>
        <strain evidence="1 2">CAIM 600</strain>
    </source>
</reference>
<accession>A0A4Q0YTE1</accession>
<dbReference type="EMBL" id="PEIB01000005">
    <property type="protein sequence ID" value="RXJ73983.1"/>
    <property type="molecule type" value="Genomic_DNA"/>
</dbReference>
<gene>
    <name evidence="1" type="ORF">CS022_06840</name>
</gene>
<keyword evidence="2" id="KW-1185">Reference proteome</keyword>
<protein>
    <submittedName>
        <fullName evidence="1">Uncharacterized protein</fullName>
    </submittedName>
</protein>
<comment type="caution">
    <text evidence="1">The sequence shown here is derived from an EMBL/GenBank/DDBJ whole genome shotgun (WGS) entry which is preliminary data.</text>
</comment>